<dbReference type="PANTHER" id="PTHR19325:SF570">
    <property type="entry name" value="COMPLEMENT COMPONENT 4 BINDING PROTEIN, MEMBRANE"/>
    <property type="match status" value="1"/>
</dbReference>
<evidence type="ECO:0000256" key="10">
    <source>
        <dbReference type="PROSITE-ProRule" id="PRU00302"/>
    </source>
</evidence>
<keyword evidence="3 10" id="KW-0768">Sushi</keyword>
<dbReference type="PROSITE" id="PS50923">
    <property type="entry name" value="SUSHI"/>
    <property type="match status" value="4"/>
</dbReference>
<feature type="disulfide bond" evidence="9">
    <location>
        <begin position="147"/>
        <end position="191"/>
    </location>
</feature>
<evidence type="ECO:0000256" key="6">
    <source>
        <dbReference type="ARBA" id="ARBA00023136"/>
    </source>
</evidence>
<dbReference type="CDD" id="cd00033">
    <property type="entry name" value="CCP"/>
    <property type="match status" value="3"/>
</dbReference>
<evidence type="ECO:0000256" key="9">
    <source>
        <dbReference type="PIRSR" id="PIRSR002486-1"/>
    </source>
</evidence>
<feature type="disulfide bond" evidence="9">
    <location>
        <begin position="84"/>
        <end position="125"/>
    </location>
</feature>
<evidence type="ECO:0000256" key="4">
    <source>
        <dbReference type="ARBA" id="ARBA00022729"/>
    </source>
</evidence>
<evidence type="ECO:0000259" key="12">
    <source>
        <dbReference type="PROSITE" id="PS50923"/>
    </source>
</evidence>
<organism evidence="13 14">
    <name type="scientific">Saimiriine herpesvirus 2 (strain 488)</name>
    <name type="common">SaHV-2</name>
    <name type="synonym">Herpesvirus saimiri</name>
    <dbReference type="NCBI Taxonomy" id="10384"/>
    <lineage>
        <taxon>Viruses</taxon>
        <taxon>Duplodnaviria</taxon>
        <taxon>Heunggongvirae</taxon>
        <taxon>Peploviricota</taxon>
        <taxon>Herviviricetes</taxon>
        <taxon>Herpesvirales</taxon>
        <taxon>Orthoherpesviridae</taxon>
        <taxon>Gammaherpesvirinae</taxon>
        <taxon>Rhadinovirus</taxon>
        <taxon>Rhadinovirus saimiriinegamma2</taxon>
        <taxon>Saimiriine herpesvirus 2</taxon>
    </lineage>
</organism>
<dbReference type="InterPro" id="IPR000436">
    <property type="entry name" value="Sushi_SCR_CCP_dom"/>
</dbReference>
<dbReference type="Gene3D" id="2.10.70.10">
    <property type="entry name" value="Complement Module, domain 1"/>
    <property type="match status" value="4"/>
</dbReference>
<protein>
    <submittedName>
        <fullName evidence="13">Complement control protein homolog</fullName>
    </submittedName>
</protein>
<keyword evidence="11" id="KW-1133">Transmembrane helix</keyword>
<dbReference type="SUPFAM" id="SSF57535">
    <property type="entry name" value="Complement control module/SCR domain"/>
    <property type="match status" value="4"/>
</dbReference>
<evidence type="ECO:0000256" key="3">
    <source>
        <dbReference type="ARBA" id="ARBA00022659"/>
    </source>
</evidence>
<dbReference type="InterPro" id="IPR050350">
    <property type="entry name" value="Compl-Cell_Adhes-Reg"/>
</dbReference>
<comment type="subcellular location">
    <subcellularLocation>
        <location evidence="1">Membrane</location>
    </subcellularLocation>
</comment>
<feature type="disulfide bond" evidence="9">
    <location>
        <begin position="23"/>
        <end position="68"/>
    </location>
</feature>
<keyword evidence="6 11" id="KW-0472">Membrane</keyword>
<feature type="transmembrane region" description="Helical" evidence="11">
    <location>
        <begin position="328"/>
        <end position="351"/>
    </location>
</feature>
<organismHost>
    <name type="scientific">Saimiri sciureus</name>
    <name type="common">Common squirrel monkey</name>
    <dbReference type="NCBI Taxonomy" id="9521"/>
</organismHost>
<dbReference type="InterPro" id="IPR035976">
    <property type="entry name" value="Sushi/SCR/CCP_sf"/>
</dbReference>
<feature type="disulfide bond" evidence="9">
    <location>
        <begin position="111"/>
        <end position="142"/>
    </location>
</feature>
<dbReference type="PIRSF" id="PIRSF002486">
    <property type="entry name" value="CIP_VAC_C3L"/>
    <property type="match status" value="1"/>
</dbReference>
<dbReference type="EMBL" id="AJ410493">
    <property type="protein sequence ID" value="CAC84299.1"/>
    <property type="molecule type" value="Genomic_DNA"/>
</dbReference>
<evidence type="ECO:0000256" key="1">
    <source>
        <dbReference type="ARBA" id="ARBA00004370"/>
    </source>
</evidence>
<keyword evidence="4" id="KW-0732">Signal</keyword>
<feature type="domain" description="Sushi" evidence="12">
    <location>
        <begin position="145"/>
        <end position="207"/>
    </location>
</feature>
<feature type="disulfide bond" evidence="9">
    <location>
        <begin position="175"/>
        <end position="205"/>
    </location>
</feature>
<dbReference type="SMART" id="SM00032">
    <property type="entry name" value="CCP"/>
    <property type="match status" value="4"/>
</dbReference>
<feature type="domain" description="Sushi" evidence="12">
    <location>
        <begin position="82"/>
        <end position="144"/>
    </location>
</feature>
<feature type="disulfide bond" evidence="9">
    <location>
        <begin position="238"/>
        <end position="264"/>
    </location>
</feature>
<proteinExistence type="inferred from homology"/>
<dbReference type="GO" id="GO:0016020">
    <property type="term" value="C:membrane"/>
    <property type="evidence" value="ECO:0007669"/>
    <property type="project" value="UniProtKB-SubCell"/>
</dbReference>
<evidence type="ECO:0000256" key="5">
    <source>
        <dbReference type="ARBA" id="ARBA00022737"/>
    </source>
</evidence>
<feature type="disulfide bond" evidence="9">
    <location>
        <begin position="210"/>
        <end position="252"/>
    </location>
</feature>
<comment type="similarity">
    <text evidence="2">Belongs to the receptors of complement activation (RCA) family.</text>
</comment>
<keyword evidence="11" id="KW-0812">Transmembrane</keyword>
<evidence type="ECO:0000256" key="8">
    <source>
        <dbReference type="ARBA" id="ARBA00023180"/>
    </source>
</evidence>
<accession>Q80BQ9</accession>
<evidence type="ECO:0000313" key="14">
    <source>
        <dbReference type="Proteomes" id="UP000168086"/>
    </source>
</evidence>
<dbReference type="GO" id="GO:0001848">
    <property type="term" value="F:complement binding"/>
    <property type="evidence" value="ECO:0007669"/>
    <property type="project" value="InterPro"/>
</dbReference>
<dbReference type="Proteomes" id="UP000168086">
    <property type="component" value="Genome"/>
</dbReference>
<keyword evidence="5" id="KW-0677">Repeat</keyword>
<evidence type="ECO:0000256" key="7">
    <source>
        <dbReference type="ARBA" id="ARBA00023157"/>
    </source>
</evidence>
<name>Q80BQ9_SHV2C</name>
<evidence type="ECO:0000256" key="2">
    <source>
        <dbReference type="ARBA" id="ARBA00010908"/>
    </source>
</evidence>
<dbReference type="InterPro" id="IPR011176">
    <property type="entry name" value="CCP_VACV_C3/B5"/>
</dbReference>
<sequence length="360" mass="40598">MPSVHYICIAFLCAICFAWTLNCPKPKRYDSVRYVNLTSRSLPYPTGTILRMTCRKGYTGKLVQSVMCVNGSWTVPQMCNKRRCSTPKELLHGRYDIPGDLYYGSNITYKCDKGYMLIGKNTSTCLLNEEGQMQWIPKPPLCEIRKCAAPPKILNGRHSNVKDDYSYLDSVKYSCNDKIKLTLIGPSSKYCSETGYWFPEEETKCEFTFCEKPKVANGNIRTGNSAMYLHSQFVSISCNSGYRLNGQTPNVCNKGVWSPAIPTCEEVAPPRGDMPHINTSEDPYTSSGRICNGKCTTSMPTKIYTIITTRYTSHIYFPTGKIYELPQGALVIIVTTSFIIIGIILTGMCLYRFRMCMSVR</sequence>
<evidence type="ECO:0000256" key="11">
    <source>
        <dbReference type="SAM" id="Phobius"/>
    </source>
</evidence>
<keyword evidence="8" id="KW-0325">Glycoprotein</keyword>
<keyword evidence="7 9" id="KW-1015">Disulfide bond</keyword>
<gene>
    <name evidence="13" type="primary">CCPH</name>
</gene>
<feature type="domain" description="Sushi" evidence="12">
    <location>
        <begin position="21"/>
        <end position="81"/>
    </location>
</feature>
<reference evidence="13 14" key="1">
    <citation type="journal article" date="2003" name="Virology">
        <title>The genome of herpesvirus saimiri C488 which is capable of transforming human T cells.</title>
        <authorList>
            <person name="Ensser A."/>
            <person name="Thurau M."/>
            <person name="Wittmann S."/>
            <person name="Fickenscher H."/>
        </authorList>
    </citation>
    <scope>NUCLEOTIDE SEQUENCE [LARGE SCALE GENOMIC DNA]</scope>
    <source>
        <strain evidence="13">C488</strain>
    </source>
</reference>
<feature type="domain" description="Sushi" evidence="12">
    <location>
        <begin position="208"/>
        <end position="266"/>
    </location>
</feature>
<comment type="caution">
    <text evidence="10">Lacks conserved residue(s) required for the propagation of feature annotation.</text>
</comment>
<feature type="disulfide bond" evidence="9">
    <location>
        <begin position="54"/>
        <end position="79"/>
    </location>
</feature>
<dbReference type="PANTHER" id="PTHR19325">
    <property type="entry name" value="COMPLEMENT COMPONENT-RELATED SUSHI DOMAIN-CONTAINING"/>
    <property type="match status" value="1"/>
</dbReference>
<dbReference type="Pfam" id="PF00084">
    <property type="entry name" value="Sushi"/>
    <property type="match status" value="4"/>
</dbReference>
<dbReference type="GO" id="GO:0045916">
    <property type="term" value="P:negative regulation of complement activation"/>
    <property type="evidence" value="ECO:0007669"/>
    <property type="project" value="InterPro"/>
</dbReference>
<evidence type="ECO:0000313" key="13">
    <source>
        <dbReference type="EMBL" id="CAC84299.1"/>
    </source>
</evidence>